<protein>
    <submittedName>
        <fullName evidence="2">Uncharacterized protein</fullName>
    </submittedName>
</protein>
<name>A0ABX8VRA1_9GAMM</name>
<sequence length="119" mass="13350">MRYHTPASRSETPRLSIRRLTGVLIGRLDAVFSEEIGGVTWSSSILRHRTSRHRHQGNTGVRSVPSQALRVHKHTAEGRHTEIKGLSCFRISLLTIGRDKNFGACLLFVLLFTVMQAVC</sequence>
<organism evidence="2 3">
    <name type="scientific">Dickeya zeae</name>
    <dbReference type="NCBI Taxonomy" id="204042"/>
    <lineage>
        <taxon>Bacteria</taxon>
        <taxon>Pseudomonadati</taxon>
        <taxon>Pseudomonadota</taxon>
        <taxon>Gammaproteobacteria</taxon>
        <taxon>Enterobacterales</taxon>
        <taxon>Pectobacteriaceae</taxon>
        <taxon>Dickeya</taxon>
    </lineage>
</organism>
<evidence type="ECO:0000313" key="2">
    <source>
        <dbReference type="EMBL" id="QYM90444.1"/>
    </source>
</evidence>
<proteinExistence type="predicted"/>
<keyword evidence="3" id="KW-1185">Reference proteome</keyword>
<gene>
    <name evidence="2" type="ORF">FGI21_00430</name>
</gene>
<keyword evidence="1" id="KW-1133">Transmembrane helix</keyword>
<reference evidence="2 3" key="1">
    <citation type="submission" date="2019-06" db="EMBL/GenBank/DDBJ databases">
        <title>Complete genome of Dickeya zeae PL65.</title>
        <authorList>
            <person name="Boluk G."/>
            <person name="Arif M."/>
        </authorList>
    </citation>
    <scope>NUCLEOTIDE SEQUENCE [LARGE SCALE GENOMIC DNA]</scope>
    <source>
        <strain evidence="2 3">PL65</strain>
    </source>
</reference>
<dbReference type="EMBL" id="CP040817">
    <property type="protein sequence ID" value="QYM90444.1"/>
    <property type="molecule type" value="Genomic_DNA"/>
</dbReference>
<evidence type="ECO:0000313" key="3">
    <source>
        <dbReference type="Proteomes" id="UP000824976"/>
    </source>
</evidence>
<evidence type="ECO:0000256" key="1">
    <source>
        <dbReference type="SAM" id="Phobius"/>
    </source>
</evidence>
<keyword evidence="1" id="KW-0472">Membrane</keyword>
<keyword evidence="1" id="KW-0812">Transmembrane</keyword>
<feature type="transmembrane region" description="Helical" evidence="1">
    <location>
        <begin position="101"/>
        <end position="118"/>
    </location>
</feature>
<dbReference type="Proteomes" id="UP000824976">
    <property type="component" value="Chromosome"/>
</dbReference>
<accession>A0ABX8VRA1</accession>